<name>A0AAD9PXI1_ACRCE</name>
<dbReference type="EMBL" id="JARQWQ010000103">
    <property type="protein sequence ID" value="KAK2550987.1"/>
    <property type="molecule type" value="Genomic_DNA"/>
</dbReference>
<feature type="signal peptide" evidence="10">
    <location>
        <begin position="1"/>
        <end position="22"/>
    </location>
</feature>
<evidence type="ECO:0000256" key="7">
    <source>
        <dbReference type="PROSITE-ProRule" id="PRU00076"/>
    </source>
</evidence>
<dbReference type="Proteomes" id="UP001249851">
    <property type="component" value="Unassembled WGS sequence"/>
</dbReference>
<dbReference type="GO" id="GO:0016020">
    <property type="term" value="C:membrane"/>
    <property type="evidence" value="ECO:0007669"/>
    <property type="project" value="UniProtKB-SubCell"/>
</dbReference>
<dbReference type="Gene3D" id="3.90.215.10">
    <property type="entry name" value="Gamma Fibrinogen, chain A, domain 1"/>
    <property type="match status" value="1"/>
</dbReference>
<dbReference type="SUPFAM" id="SSF56496">
    <property type="entry name" value="Fibrinogen C-terminal domain-like"/>
    <property type="match status" value="1"/>
</dbReference>
<evidence type="ECO:0000259" key="11">
    <source>
        <dbReference type="PROSITE" id="PS50025"/>
    </source>
</evidence>
<dbReference type="InterPro" id="IPR000742">
    <property type="entry name" value="EGF"/>
</dbReference>
<dbReference type="SMART" id="SM00282">
    <property type="entry name" value="LamG"/>
    <property type="match status" value="2"/>
</dbReference>
<dbReference type="CDD" id="cd00110">
    <property type="entry name" value="LamG"/>
    <property type="match status" value="2"/>
</dbReference>
<comment type="caution">
    <text evidence="13">The sequence shown here is derived from an EMBL/GenBank/DDBJ whole genome shotgun (WGS) entry which is preliminary data.</text>
</comment>
<dbReference type="InterPro" id="IPR036056">
    <property type="entry name" value="Fibrinogen-like_C"/>
</dbReference>
<keyword evidence="6" id="KW-1015">Disulfide bond</keyword>
<dbReference type="AlphaFoldDB" id="A0AAD9PXI1"/>
<dbReference type="SUPFAM" id="SSF57196">
    <property type="entry name" value="EGF/Laminin"/>
    <property type="match status" value="1"/>
</dbReference>
<dbReference type="PANTHER" id="PTHR15036">
    <property type="entry name" value="PIKACHURIN-LIKE PROTEIN"/>
    <property type="match status" value="1"/>
</dbReference>
<dbReference type="Pfam" id="PF02210">
    <property type="entry name" value="Laminin_G_2"/>
    <property type="match status" value="2"/>
</dbReference>
<keyword evidence="10" id="KW-0732">Signal</keyword>
<reference evidence="13" key="2">
    <citation type="journal article" date="2023" name="Science">
        <title>Genomic signatures of disease resistance in endangered staghorn corals.</title>
        <authorList>
            <person name="Vollmer S.V."/>
            <person name="Selwyn J.D."/>
            <person name="Despard B.A."/>
            <person name="Roesel C.L."/>
        </authorList>
    </citation>
    <scope>NUCLEOTIDE SEQUENCE</scope>
    <source>
        <strain evidence="13">K2</strain>
    </source>
</reference>
<evidence type="ECO:0000256" key="10">
    <source>
        <dbReference type="SAM" id="SignalP"/>
    </source>
</evidence>
<dbReference type="CDD" id="cd00054">
    <property type="entry name" value="EGF_CA"/>
    <property type="match status" value="1"/>
</dbReference>
<dbReference type="Gene3D" id="2.60.120.200">
    <property type="match status" value="2"/>
</dbReference>
<proteinExistence type="predicted"/>
<sequence>MWTVASLTWWLVFALFAASVFGKLHTTETSFDGKTYVKYSYSGRPRSLPDRICLVFKTIKPTGVLFHAQSSESDFITLELLRGRIRFSVYVWGMQKVLTKHYETYDLADNVSHQVDIKGDNETGKIVIFIDVKKYSFEIPWFYSRQFVRQTFYLGGVDLSGIETKHWYLRERDFVFYEGCLEDTNTKVNGIKFLDLAWKKNATVVSKADGLVRGCRIMSKGYRPITFPEPDSFIKVIAPNNSTATYSFKFRTYVGEGILLSQRRTQSGAKISISFVPPGRIKLEVEFVSDSRPVTLNAGSDLNDGMWHSVAVNIGIQRMRLQVDDELIVRSHSSPGSFVSGSEVYVGASQRGFVGCMRDLLVQGHQVNISTVYRSKVKENKCNLVDRCLQNPCKNGGKCVQQWNFTSCDCSRTSFKGPKCESPAFFMQSCADWWADGKTANSYYRINPQHSKPFTVYCNMSNENGPSTVILHTRTNKVISVESDIKGNYYQHDILYENYNEQNIKDLIASSTHCRQYLQYKCYNSVLFDSPKAFNISGRGARWVSRDGKVQDYWSGAPPGSKQCACGVNRTCKVRTKACNCDIVDNKWHIDDGYLTEPRGLPVKRLLFSVDGTSRKSFFVLGSLECFGSTTQRPTTFPPPEITTHNTHTAIPSKPSEPETNVSSTSSFIATTLKHPNTIKVASTVVKLFTPKVTTKSTEDASSTEQHLTTPETIIVIERPRKYITIQENPNQQLVLILLSVILAIFVISIAVLILKQSLLSPCKCLKKRFYHDENHMDTIELAAPDLLVAEPEILQFQTSPYPVRNMDCDIGLHDYHDRSSPELYSDAETDRLDISNESSTWNSENADTEKKETEKIKNYQDVDLGLIDVVPFPASKQLSTEQQIIRLKEVIFDVLAAADVKVTHSDKNDNTTTHPIKRYKVLPQSKPEFGQALINGENGQEDILESDSEGTQTISGTSSEIEFASEERSTPRYNASSREINDEGAYVDTANEIFPGCRNSDRLRNLNRYSSDPSENYLSLDVNTLEDNTLRQPISREELTRIESQYDAQNSPRSNPSYLHREQEPFLNEKRKNGASQNQDKRRHSPRHRCTFFRQKSQEEALLSSTSIGHGVNGLKQNVTNDFPESKRSRHSSIADVFCQQQLQLSNASKIQADTQSTDIKKAATAKAPLKQSHSQKYETEL</sequence>
<feature type="region of interest" description="Disordered" evidence="8">
    <location>
        <begin position="1041"/>
        <end position="1060"/>
    </location>
</feature>
<dbReference type="Gene3D" id="2.10.25.10">
    <property type="entry name" value="Laminin"/>
    <property type="match status" value="1"/>
</dbReference>
<dbReference type="PROSITE" id="PS50025">
    <property type="entry name" value="LAM_G_DOMAIN"/>
    <property type="match status" value="2"/>
</dbReference>
<feature type="region of interest" description="Disordered" evidence="8">
    <location>
        <begin position="1067"/>
        <end position="1089"/>
    </location>
</feature>
<feature type="compositionally biased region" description="Polar residues" evidence="8">
    <location>
        <begin position="1043"/>
        <end position="1058"/>
    </location>
</feature>
<dbReference type="PROSITE" id="PS50026">
    <property type="entry name" value="EGF_3"/>
    <property type="match status" value="1"/>
</dbReference>
<feature type="region of interest" description="Disordered" evidence="8">
    <location>
        <begin position="1150"/>
        <end position="1183"/>
    </location>
</feature>
<evidence type="ECO:0000256" key="4">
    <source>
        <dbReference type="ARBA" id="ARBA00022989"/>
    </source>
</evidence>
<keyword evidence="14" id="KW-1185">Reference proteome</keyword>
<feature type="chain" id="PRO_5042276608" evidence="10">
    <location>
        <begin position="23"/>
        <end position="1183"/>
    </location>
</feature>
<feature type="compositionally biased region" description="Polar residues" evidence="8">
    <location>
        <begin position="1150"/>
        <end position="1159"/>
    </location>
</feature>
<reference evidence="13" key="1">
    <citation type="journal article" date="2023" name="G3 (Bethesda)">
        <title>Whole genome assembly and annotation of the endangered Caribbean coral Acropora cervicornis.</title>
        <authorList>
            <person name="Selwyn J.D."/>
            <person name="Vollmer S.V."/>
        </authorList>
    </citation>
    <scope>NUCLEOTIDE SEQUENCE</scope>
    <source>
        <strain evidence="13">K2</strain>
    </source>
</reference>
<gene>
    <name evidence="13" type="ORF">P5673_028205</name>
</gene>
<feature type="domain" description="EGF-like" evidence="12">
    <location>
        <begin position="384"/>
        <end position="421"/>
    </location>
</feature>
<evidence type="ECO:0000256" key="8">
    <source>
        <dbReference type="SAM" id="MobiDB-lite"/>
    </source>
</evidence>
<protein>
    <submittedName>
        <fullName evidence="13">Contactin-associated protein-like 5</fullName>
    </submittedName>
</protein>
<feature type="region of interest" description="Disordered" evidence="8">
    <location>
        <begin position="946"/>
        <end position="976"/>
    </location>
</feature>
<keyword evidence="3 9" id="KW-0812">Transmembrane</keyword>
<evidence type="ECO:0000313" key="13">
    <source>
        <dbReference type="EMBL" id="KAK2550987.1"/>
    </source>
</evidence>
<feature type="domain" description="Laminin G" evidence="11">
    <location>
        <begin position="223"/>
        <end position="382"/>
    </location>
</feature>
<dbReference type="InterPro" id="IPR001791">
    <property type="entry name" value="Laminin_G"/>
</dbReference>
<dbReference type="SUPFAM" id="SSF49899">
    <property type="entry name" value="Concanavalin A-like lectins/glucanases"/>
    <property type="match status" value="2"/>
</dbReference>
<accession>A0AAD9PXI1</accession>
<dbReference type="PANTHER" id="PTHR15036:SF49">
    <property type="entry name" value="AXOTACTIN"/>
    <property type="match status" value="1"/>
</dbReference>
<feature type="region of interest" description="Disordered" evidence="8">
    <location>
        <begin position="632"/>
        <end position="662"/>
    </location>
</feature>
<feature type="compositionally biased region" description="Polar residues" evidence="8">
    <location>
        <begin position="950"/>
        <end position="961"/>
    </location>
</feature>
<evidence type="ECO:0000256" key="1">
    <source>
        <dbReference type="ARBA" id="ARBA00004370"/>
    </source>
</evidence>
<organism evidence="13 14">
    <name type="scientific">Acropora cervicornis</name>
    <name type="common">Staghorn coral</name>
    <dbReference type="NCBI Taxonomy" id="6130"/>
    <lineage>
        <taxon>Eukaryota</taxon>
        <taxon>Metazoa</taxon>
        <taxon>Cnidaria</taxon>
        <taxon>Anthozoa</taxon>
        <taxon>Hexacorallia</taxon>
        <taxon>Scleractinia</taxon>
        <taxon>Astrocoeniina</taxon>
        <taxon>Acroporidae</taxon>
        <taxon>Acropora</taxon>
    </lineage>
</organism>
<keyword evidence="5 9" id="KW-0472">Membrane</keyword>
<dbReference type="InterPro" id="IPR014716">
    <property type="entry name" value="Fibrinogen_a/b/g_C_1"/>
</dbReference>
<dbReference type="InterPro" id="IPR013320">
    <property type="entry name" value="ConA-like_dom_sf"/>
</dbReference>
<comment type="caution">
    <text evidence="7">Lacks conserved residue(s) required for the propagation of feature annotation.</text>
</comment>
<dbReference type="InterPro" id="IPR050372">
    <property type="entry name" value="Neurexin-related_CASP"/>
</dbReference>
<dbReference type="FunFam" id="2.10.25.10:FF:000015">
    <property type="entry name" value="neurexin-1 isoform X1"/>
    <property type="match status" value="1"/>
</dbReference>
<evidence type="ECO:0000313" key="14">
    <source>
        <dbReference type="Proteomes" id="UP001249851"/>
    </source>
</evidence>
<evidence type="ECO:0000256" key="3">
    <source>
        <dbReference type="ARBA" id="ARBA00022692"/>
    </source>
</evidence>
<keyword evidence="2 7" id="KW-0245">EGF-like domain</keyword>
<evidence type="ECO:0000259" key="12">
    <source>
        <dbReference type="PROSITE" id="PS50026"/>
    </source>
</evidence>
<keyword evidence="4 9" id="KW-1133">Transmembrane helix</keyword>
<feature type="transmembrane region" description="Helical" evidence="9">
    <location>
        <begin position="734"/>
        <end position="755"/>
    </location>
</feature>
<feature type="domain" description="Laminin G" evidence="11">
    <location>
        <begin position="26"/>
        <end position="215"/>
    </location>
</feature>
<evidence type="ECO:0000256" key="5">
    <source>
        <dbReference type="ARBA" id="ARBA00023136"/>
    </source>
</evidence>
<evidence type="ECO:0000256" key="6">
    <source>
        <dbReference type="ARBA" id="ARBA00023157"/>
    </source>
</evidence>
<evidence type="ECO:0000256" key="9">
    <source>
        <dbReference type="SAM" id="Phobius"/>
    </source>
</evidence>
<evidence type="ECO:0000256" key="2">
    <source>
        <dbReference type="ARBA" id="ARBA00022536"/>
    </source>
</evidence>
<comment type="subcellular location">
    <subcellularLocation>
        <location evidence="1">Membrane</location>
    </subcellularLocation>
</comment>